<dbReference type="Proteomes" id="UP000036951">
    <property type="component" value="Unassembled WGS sequence"/>
</dbReference>
<dbReference type="SUPFAM" id="SSF160574">
    <property type="entry name" value="BT0923-like"/>
    <property type="match status" value="2"/>
</dbReference>
<dbReference type="OrthoDB" id="799540at2"/>
<gene>
    <name evidence="2" type="ORF">ACU52_00015</name>
</gene>
<organism evidence="2 3">
    <name type="scientific">Xylanibacter rarus</name>
    <dbReference type="NCBI Taxonomy" id="1676614"/>
    <lineage>
        <taxon>Bacteria</taxon>
        <taxon>Pseudomonadati</taxon>
        <taxon>Bacteroidota</taxon>
        <taxon>Bacteroidia</taxon>
        <taxon>Bacteroidales</taxon>
        <taxon>Prevotellaceae</taxon>
        <taxon>Xylanibacter</taxon>
    </lineage>
</organism>
<comment type="caution">
    <text evidence="2">The sequence shown here is derived from an EMBL/GenBank/DDBJ whole genome shotgun (WGS) entry which is preliminary data.</text>
</comment>
<dbReference type="InterPro" id="IPR021533">
    <property type="entry name" value="PepSY-like"/>
</dbReference>
<proteinExistence type="predicted"/>
<dbReference type="PROSITE" id="PS51257">
    <property type="entry name" value="PROKAR_LIPOPROTEIN"/>
    <property type="match status" value="1"/>
</dbReference>
<accession>A0A8E1R122</accession>
<evidence type="ECO:0000313" key="2">
    <source>
        <dbReference type="EMBL" id="KOO69584.1"/>
    </source>
</evidence>
<dbReference type="RefSeq" id="WP_082335088.1">
    <property type="nucleotide sequence ID" value="NZ_DAWCKJ010000088.1"/>
</dbReference>
<evidence type="ECO:0000259" key="1">
    <source>
        <dbReference type="Pfam" id="PF11396"/>
    </source>
</evidence>
<feature type="domain" description="Putative beta-lactamase-inhibitor-like PepSY-like" evidence="1">
    <location>
        <begin position="212"/>
        <end position="284"/>
    </location>
</feature>
<feature type="domain" description="Putative beta-lactamase-inhibitor-like PepSY-like" evidence="1">
    <location>
        <begin position="65"/>
        <end position="154"/>
    </location>
</feature>
<reference evidence="2 3" key="1">
    <citation type="submission" date="2015-06" db="EMBL/GenBank/DDBJ databases">
        <title>Prevotella sp. 109, sp. nov., a novel member of the family Prevotellaceae isolated from human faeces.</title>
        <authorList>
            <person name="Shkoporov A.N."/>
            <person name="Chaplin A.V."/>
            <person name="Kafarskaia L.I."/>
            <person name="Efimov B.A."/>
        </authorList>
    </citation>
    <scope>NUCLEOTIDE SEQUENCE [LARGE SCALE GENOMIC DNA]</scope>
    <source>
        <strain evidence="2 3">109</strain>
    </source>
</reference>
<name>A0A8E1R122_9BACT</name>
<dbReference type="Pfam" id="PF11396">
    <property type="entry name" value="PepSY_like"/>
    <property type="match status" value="2"/>
</dbReference>
<dbReference type="AlphaFoldDB" id="A0A8E1R122"/>
<sequence>MRTIDFLKMTAICAFGALVTTSCNDDDDDDKVQVPGVVQEAFSQKYAGVQHVEWEMEANGYLVAEFIKDSKEHDAWYMGDGTWMMTEVDHGRDLTALPQAVQDGYALTVYAQQQWTVDDIDEIQRKGYETIYKIEVEKAGQPDHDLYFDVAGTLFRDVQDQDDDRNEGLLPGQMPAEIQAYVDANYAGAMVVDFEKERNGYELDIRHGGKSIEIRFDSSYNWVQTSTDCKRDIPANILAAVNAAYPGKVIDDCDYIETAAGEAYYLIDLDNYDKDLKVTADGAITEVIDY</sequence>
<keyword evidence="3" id="KW-1185">Reference proteome</keyword>
<dbReference type="EMBL" id="LFQU01000001">
    <property type="protein sequence ID" value="KOO69584.1"/>
    <property type="molecule type" value="Genomic_DNA"/>
</dbReference>
<protein>
    <recommendedName>
        <fullName evidence="1">Putative beta-lactamase-inhibitor-like PepSY-like domain-containing protein</fullName>
    </recommendedName>
</protein>
<evidence type="ECO:0000313" key="3">
    <source>
        <dbReference type="Proteomes" id="UP000036951"/>
    </source>
</evidence>
<dbReference type="Gene3D" id="3.10.450.360">
    <property type="match status" value="2"/>
</dbReference>